<dbReference type="InterPro" id="IPR036116">
    <property type="entry name" value="FN3_sf"/>
</dbReference>
<dbReference type="Proteomes" id="UP001187315">
    <property type="component" value="Unassembled WGS sequence"/>
</dbReference>
<organism evidence="3 4">
    <name type="scientific">Tachysurus vachellii</name>
    <name type="common">Darkbarbel catfish</name>
    <name type="synonym">Pelteobagrus vachellii</name>
    <dbReference type="NCBI Taxonomy" id="175792"/>
    <lineage>
        <taxon>Eukaryota</taxon>
        <taxon>Metazoa</taxon>
        <taxon>Chordata</taxon>
        <taxon>Craniata</taxon>
        <taxon>Vertebrata</taxon>
        <taxon>Euteleostomi</taxon>
        <taxon>Actinopterygii</taxon>
        <taxon>Neopterygii</taxon>
        <taxon>Teleostei</taxon>
        <taxon>Ostariophysi</taxon>
        <taxon>Siluriformes</taxon>
        <taxon>Bagridae</taxon>
        <taxon>Tachysurus</taxon>
    </lineage>
</organism>
<dbReference type="EMBL" id="JAVHJS010000020">
    <property type="protein sequence ID" value="KAK2824917.1"/>
    <property type="molecule type" value="Genomic_DNA"/>
</dbReference>
<sequence>MGPLRQLGLFIWFALVQIKNSQTQECNIITSISSPSASSLLVQWTSYPVATNYILDLRVVNMSSVAPVVVTVSASTTQKEVFGLKPGTLYTVVVKVFRFYNVECSDTRIAKTVPDKSQITTARAISSTEIVLQWDRVSSADQYFVLVNSSITNERYNLSFTNTSTILRNLRPTTSYDCYVFTSNSAGLGARSRVRTATTLLYRGKRSLD</sequence>
<proteinExistence type="predicted"/>
<dbReference type="PROSITE" id="PS50853">
    <property type="entry name" value="FN3"/>
    <property type="match status" value="1"/>
</dbReference>
<feature type="signal peptide" evidence="1">
    <location>
        <begin position="1"/>
        <end position="23"/>
    </location>
</feature>
<keyword evidence="4" id="KW-1185">Reference proteome</keyword>
<dbReference type="PANTHER" id="PTHR47135:SF1">
    <property type="entry name" value="FIBRONECTIN TYPE III DOMAIN-CONTAINING PROTEIN 7"/>
    <property type="match status" value="1"/>
</dbReference>
<evidence type="ECO:0000313" key="3">
    <source>
        <dbReference type="EMBL" id="KAK2824917.1"/>
    </source>
</evidence>
<dbReference type="Gene3D" id="2.60.40.10">
    <property type="entry name" value="Immunoglobulins"/>
    <property type="match status" value="2"/>
</dbReference>
<dbReference type="AlphaFoldDB" id="A0AA88LWW8"/>
<evidence type="ECO:0000256" key="1">
    <source>
        <dbReference type="SAM" id="SignalP"/>
    </source>
</evidence>
<name>A0AA88LWW8_TACVA</name>
<feature type="domain" description="Fibronectin type-III" evidence="2">
    <location>
        <begin position="113"/>
        <end position="202"/>
    </location>
</feature>
<dbReference type="SMART" id="SM00060">
    <property type="entry name" value="FN3"/>
    <property type="match status" value="2"/>
</dbReference>
<evidence type="ECO:0000313" key="4">
    <source>
        <dbReference type="Proteomes" id="UP001187315"/>
    </source>
</evidence>
<dbReference type="PANTHER" id="PTHR47135">
    <property type="entry name" value="FIBRONECTIN TYPE III DOMAIN-CONTAINING PROTEIN 7"/>
    <property type="match status" value="1"/>
</dbReference>
<keyword evidence="1" id="KW-0732">Signal</keyword>
<accession>A0AA88LWW8</accession>
<dbReference type="InterPro" id="IPR003961">
    <property type="entry name" value="FN3_dom"/>
</dbReference>
<dbReference type="CDD" id="cd00063">
    <property type="entry name" value="FN3"/>
    <property type="match status" value="1"/>
</dbReference>
<evidence type="ECO:0000259" key="2">
    <source>
        <dbReference type="PROSITE" id="PS50853"/>
    </source>
</evidence>
<reference evidence="3" key="1">
    <citation type="submission" date="2023-08" db="EMBL/GenBank/DDBJ databases">
        <title>Pelteobagrus vachellii genome.</title>
        <authorList>
            <person name="Liu H."/>
        </authorList>
    </citation>
    <scope>NUCLEOTIDE SEQUENCE</scope>
    <source>
        <strain evidence="3">PRFRI_2022a</strain>
        <tissue evidence="3">Muscle</tissue>
    </source>
</reference>
<dbReference type="Pfam" id="PF00041">
    <property type="entry name" value="fn3"/>
    <property type="match status" value="1"/>
</dbReference>
<feature type="chain" id="PRO_5041735064" description="Fibronectin type-III domain-containing protein" evidence="1">
    <location>
        <begin position="24"/>
        <end position="209"/>
    </location>
</feature>
<comment type="caution">
    <text evidence="3">The sequence shown here is derived from an EMBL/GenBank/DDBJ whole genome shotgun (WGS) entry which is preliminary data.</text>
</comment>
<protein>
    <recommendedName>
        <fullName evidence="2">Fibronectin type-III domain-containing protein</fullName>
    </recommendedName>
</protein>
<dbReference type="SUPFAM" id="SSF49265">
    <property type="entry name" value="Fibronectin type III"/>
    <property type="match status" value="1"/>
</dbReference>
<dbReference type="InterPro" id="IPR013783">
    <property type="entry name" value="Ig-like_fold"/>
</dbReference>
<gene>
    <name evidence="3" type="ORF">Q7C36_018844</name>
</gene>